<evidence type="ECO:0000259" key="1">
    <source>
        <dbReference type="Pfam" id="PF14111"/>
    </source>
</evidence>
<protein>
    <recommendedName>
        <fullName evidence="1">DUF4283 domain-containing protein</fullName>
    </recommendedName>
</protein>
<dbReference type="AlphaFoldDB" id="A0A7J9KBP9"/>
<proteinExistence type="predicted"/>
<dbReference type="PANTHER" id="PTHR31286">
    <property type="entry name" value="GLYCINE-RICH CELL WALL STRUCTURAL PROTEIN 1.8-LIKE"/>
    <property type="match status" value="1"/>
</dbReference>
<dbReference type="Pfam" id="PF14111">
    <property type="entry name" value="DUF4283"/>
    <property type="match status" value="1"/>
</dbReference>
<gene>
    <name evidence="2" type="ORF">Goarm_000970</name>
</gene>
<dbReference type="PANTHER" id="PTHR31286:SF153">
    <property type="entry name" value="DUF4283 DOMAIN PROTEIN"/>
    <property type="match status" value="1"/>
</dbReference>
<feature type="domain" description="DUF4283" evidence="1">
    <location>
        <begin position="30"/>
        <end position="110"/>
    </location>
</feature>
<organism evidence="2 3">
    <name type="scientific">Gossypium armourianum</name>
    <dbReference type="NCBI Taxonomy" id="34283"/>
    <lineage>
        <taxon>Eukaryota</taxon>
        <taxon>Viridiplantae</taxon>
        <taxon>Streptophyta</taxon>
        <taxon>Embryophyta</taxon>
        <taxon>Tracheophyta</taxon>
        <taxon>Spermatophyta</taxon>
        <taxon>Magnoliopsida</taxon>
        <taxon>eudicotyledons</taxon>
        <taxon>Gunneridae</taxon>
        <taxon>Pentapetalae</taxon>
        <taxon>rosids</taxon>
        <taxon>malvids</taxon>
        <taxon>Malvales</taxon>
        <taxon>Malvaceae</taxon>
        <taxon>Malvoideae</taxon>
        <taxon>Gossypium</taxon>
    </lineage>
</organism>
<dbReference type="InterPro" id="IPR040256">
    <property type="entry name" value="At4g02000-like"/>
</dbReference>
<sequence>MKRGFTALSIDGEEEEVVQVQRGIDPIFEEEELCLVRCFLTASVIYFPAMRSTIPNLWHPVKGVQISDLGEKRFLFRFFHRMDLERVLKGSPWTFNSHLILVHHLGEGKDPLKVLLIFTNFWVQIHDVPSRYFSEVLDIDGCETSFENEEEGFSFIWDLFKQKGGREWRRLGGRIDLLLGLNLEGGLNQNLDVEGIQSNLQGRVDMDQDSTMYVMEGGDGKKWPRRESDKFMKGEDVGSLVVRNRMVLEKSHIISTARKGQADRSQ</sequence>
<dbReference type="Proteomes" id="UP000593575">
    <property type="component" value="Unassembled WGS sequence"/>
</dbReference>
<accession>A0A7J9KBP9</accession>
<dbReference type="EMBL" id="JABFAE010000013">
    <property type="protein sequence ID" value="MBA0843811.1"/>
    <property type="molecule type" value="Genomic_DNA"/>
</dbReference>
<reference evidence="2 3" key="1">
    <citation type="journal article" date="2019" name="Genome Biol. Evol.">
        <title>Insights into the evolution of the New World diploid cottons (Gossypium, subgenus Houzingenia) based on genome sequencing.</title>
        <authorList>
            <person name="Grover C.E."/>
            <person name="Arick M.A. 2nd"/>
            <person name="Thrash A."/>
            <person name="Conover J.L."/>
            <person name="Sanders W.S."/>
            <person name="Peterson D.G."/>
            <person name="Frelichowski J.E."/>
            <person name="Scheffler J.A."/>
            <person name="Scheffler B.E."/>
            <person name="Wendel J.F."/>
        </authorList>
    </citation>
    <scope>NUCLEOTIDE SEQUENCE [LARGE SCALE GENOMIC DNA]</scope>
    <source>
        <strain evidence="2">6</strain>
        <tissue evidence="2">Leaf</tissue>
    </source>
</reference>
<comment type="caution">
    <text evidence="2">The sequence shown here is derived from an EMBL/GenBank/DDBJ whole genome shotgun (WGS) entry which is preliminary data.</text>
</comment>
<evidence type="ECO:0000313" key="3">
    <source>
        <dbReference type="Proteomes" id="UP000593575"/>
    </source>
</evidence>
<evidence type="ECO:0000313" key="2">
    <source>
        <dbReference type="EMBL" id="MBA0843811.1"/>
    </source>
</evidence>
<name>A0A7J9KBP9_9ROSI</name>
<dbReference type="InterPro" id="IPR025558">
    <property type="entry name" value="DUF4283"/>
</dbReference>
<keyword evidence="3" id="KW-1185">Reference proteome</keyword>